<evidence type="ECO:0000313" key="4">
    <source>
        <dbReference type="WBParaSite" id="ASIM_0000163701-mRNA-1"/>
    </source>
</evidence>
<sequence>MMHVLQLAGIPRLSILREFYVNRVRERRDQLLAICQRGRAALLKPAERRTLSKKRPTRRDDGSRSDSDEDTTALTPKHKRERTTTTTTTATTTTTGTDKDTPSELNFLED</sequence>
<feature type="region of interest" description="Disordered" evidence="1">
    <location>
        <begin position="45"/>
        <end position="110"/>
    </location>
</feature>
<gene>
    <name evidence="2" type="ORF">ASIM_LOCUS1513</name>
</gene>
<reference evidence="2 3" key="2">
    <citation type="submission" date="2018-11" db="EMBL/GenBank/DDBJ databases">
        <authorList>
            <consortium name="Pathogen Informatics"/>
        </authorList>
    </citation>
    <scope>NUCLEOTIDE SEQUENCE [LARGE SCALE GENOMIC DNA]</scope>
</reference>
<name>A0A0M3J281_ANISI</name>
<proteinExistence type="predicted"/>
<organism evidence="4">
    <name type="scientific">Anisakis simplex</name>
    <name type="common">Herring worm</name>
    <dbReference type="NCBI Taxonomy" id="6269"/>
    <lineage>
        <taxon>Eukaryota</taxon>
        <taxon>Metazoa</taxon>
        <taxon>Ecdysozoa</taxon>
        <taxon>Nematoda</taxon>
        <taxon>Chromadorea</taxon>
        <taxon>Rhabditida</taxon>
        <taxon>Spirurina</taxon>
        <taxon>Ascaridomorpha</taxon>
        <taxon>Ascaridoidea</taxon>
        <taxon>Anisakidae</taxon>
        <taxon>Anisakis</taxon>
        <taxon>Anisakis simplex complex</taxon>
    </lineage>
</organism>
<accession>A0A0M3J281</accession>
<dbReference type="AlphaFoldDB" id="A0A0M3J281"/>
<evidence type="ECO:0000256" key="1">
    <source>
        <dbReference type="SAM" id="MobiDB-lite"/>
    </source>
</evidence>
<dbReference type="WBParaSite" id="ASIM_0000163701-mRNA-1">
    <property type="protein sequence ID" value="ASIM_0000163701-mRNA-1"/>
    <property type="gene ID" value="ASIM_0000163701"/>
</dbReference>
<evidence type="ECO:0000313" key="2">
    <source>
        <dbReference type="EMBL" id="VDK18838.1"/>
    </source>
</evidence>
<dbReference type="EMBL" id="UYRR01001639">
    <property type="protein sequence ID" value="VDK18838.1"/>
    <property type="molecule type" value="Genomic_DNA"/>
</dbReference>
<feature type="compositionally biased region" description="Low complexity" evidence="1">
    <location>
        <begin position="84"/>
        <end position="96"/>
    </location>
</feature>
<evidence type="ECO:0000313" key="3">
    <source>
        <dbReference type="Proteomes" id="UP000267096"/>
    </source>
</evidence>
<keyword evidence="3" id="KW-1185">Reference proteome</keyword>
<protein>
    <submittedName>
        <fullName evidence="2 4">Uncharacterized protein</fullName>
    </submittedName>
</protein>
<reference evidence="4" key="1">
    <citation type="submission" date="2017-02" db="UniProtKB">
        <authorList>
            <consortium name="WormBaseParasite"/>
        </authorList>
    </citation>
    <scope>IDENTIFICATION</scope>
</reference>
<dbReference type="Proteomes" id="UP000267096">
    <property type="component" value="Unassembled WGS sequence"/>
</dbReference>